<organism evidence="3 4">
    <name type="scientific">Euplotes crassus</name>
    <dbReference type="NCBI Taxonomy" id="5936"/>
    <lineage>
        <taxon>Eukaryota</taxon>
        <taxon>Sar</taxon>
        <taxon>Alveolata</taxon>
        <taxon>Ciliophora</taxon>
        <taxon>Intramacronucleata</taxon>
        <taxon>Spirotrichea</taxon>
        <taxon>Hypotrichia</taxon>
        <taxon>Euplotida</taxon>
        <taxon>Euplotidae</taxon>
        <taxon>Moneuplotes</taxon>
    </lineage>
</organism>
<feature type="region of interest" description="Disordered" evidence="2">
    <location>
        <begin position="212"/>
        <end position="245"/>
    </location>
</feature>
<feature type="compositionally biased region" description="Polar residues" evidence="2">
    <location>
        <begin position="583"/>
        <end position="592"/>
    </location>
</feature>
<evidence type="ECO:0000256" key="2">
    <source>
        <dbReference type="SAM" id="MobiDB-lite"/>
    </source>
</evidence>
<feature type="region of interest" description="Disordered" evidence="2">
    <location>
        <begin position="553"/>
        <end position="599"/>
    </location>
</feature>
<feature type="compositionally biased region" description="Basic residues" evidence="2">
    <location>
        <begin position="573"/>
        <end position="582"/>
    </location>
</feature>
<feature type="compositionally biased region" description="Pro residues" evidence="2">
    <location>
        <begin position="556"/>
        <end position="569"/>
    </location>
</feature>
<sequence length="678" mass="77335">MAELTPEEAEAQRKLKMKRIMENNMIIDGLLGSAIVNHSMEKIIKRAEARAEINRIESNHKKHAADIMVSNFQVMADSYLKEKDPAEIAGVFDLNERDYLSIQNSSIDMSENDYEKADARSVGGKKMTLVHLEPFDKIEVNLKKIPSMKEHIQAQTFKYYDGRQDWRSDEEPMAPKADSFLSGQIPLKENPIFGKIHKNGIKRPGIMFISKAAKREGSSRSRRSIMKRVETPQKSPKAEKIPKQIDLDDLPSEEEEDVAIQRMRATKLRESLRKEKDLKEKMEIKRMNEERAKQSKASFEKLAKRAYTYDYQGSIIFVRKPAAETLPGDFNVSKISKKTLKKLKVSKRSSIETTEELMQMHFSKKVEGKGAKGKQVNKDFKNYKGMENKITPGGSNFESMSASNGVSITEGAKNKIGKPARFSMSNSMTRQEYINETSQNFTLNNKTLDFNLPDLKESKMDETIEMNSTIRSNKAEDIPKKMSESHQILPPIDDTSRLNFSIGQNTSFGKTLIVDKINMTDRSMNFLKQSMASGSTDNRILRGSKSECTLKSLVPHNPPPLSKVNPIPPKINTGRKVHHKRSSSFGRVTQGESFDPDEEVNKRFDDFNKALLTNHGMPDRSHKLHKTARKPAFSRTKNLSLLKNPNMVTYEDKISKKAYLERIMDYRVTSKAKRYTEL</sequence>
<feature type="coiled-coil region" evidence="1">
    <location>
        <begin position="265"/>
        <end position="292"/>
    </location>
</feature>
<reference evidence="3" key="1">
    <citation type="submission" date="2023-07" db="EMBL/GenBank/DDBJ databases">
        <authorList>
            <consortium name="AG Swart"/>
            <person name="Singh M."/>
            <person name="Singh A."/>
            <person name="Seah K."/>
            <person name="Emmerich C."/>
        </authorList>
    </citation>
    <scope>NUCLEOTIDE SEQUENCE</scope>
    <source>
        <strain evidence="3">DP1</strain>
    </source>
</reference>
<keyword evidence="4" id="KW-1185">Reference proteome</keyword>
<feature type="compositionally biased region" description="Basic and acidic residues" evidence="2">
    <location>
        <begin position="227"/>
        <end position="245"/>
    </location>
</feature>
<comment type="caution">
    <text evidence="3">The sequence shown here is derived from an EMBL/GenBank/DDBJ whole genome shotgun (WGS) entry which is preliminary data.</text>
</comment>
<dbReference type="AlphaFoldDB" id="A0AAD1TZC2"/>
<gene>
    <name evidence="3" type="ORF">ECRASSUSDP1_LOCUS496</name>
</gene>
<evidence type="ECO:0000313" key="3">
    <source>
        <dbReference type="EMBL" id="CAI2359211.1"/>
    </source>
</evidence>
<keyword evidence="1" id="KW-0175">Coiled coil</keyword>
<evidence type="ECO:0000313" key="4">
    <source>
        <dbReference type="Proteomes" id="UP001295684"/>
    </source>
</evidence>
<protein>
    <submittedName>
        <fullName evidence="3">Uncharacterized protein</fullName>
    </submittedName>
</protein>
<dbReference type="Proteomes" id="UP001295684">
    <property type="component" value="Unassembled WGS sequence"/>
</dbReference>
<dbReference type="EMBL" id="CAMPGE010000464">
    <property type="protein sequence ID" value="CAI2359211.1"/>
    <property type="molecule type" value="Genomic_DNA"/>
</dbReference>
<name>A0AAD1TZC2_EUPCR</name>
<evidence type="ECO:0000256" key="1">
    <source>
        <dbReference type="SAM" id="Coils"/>
    </source>
</evidence>
<accession>A0AAD1TZC2</accession>
<proteinExistence type="predicted"/>